<dbReference type="GO" id="GO:0012505">
    <property type="term" value="C:endomembrane system"/>
    <property type="evidence" value="ECO:0007669"/>
    <property type="project" value="UniProtKB-SubCell"/>
</dbReference>
<dbReference type="SUPFAM" id="SSF54236">
    <property type="entry name" value="Ubiquitin-like"/>
    <property type="match status" value="1"/>
</dbReference>
<dbReference type="GO" id="GO:0005886">
    <property type="term" value="C:plasma membrane"/>
    <property type="evidence" value="ECO:0007669"/>
    <property type="project" value="UniProtKB-SubCell"/>
</dbReference>
<dbReference type="CDD" id="cd17232">
    <property type="entry name" value="Ubl_ATG8_GABARAP"/>
    <property type="match status" value="1"/>
</dbReference>
<evidence type="ECO:0000256" key="12">
    <source>
        <dbReference type="ARBA" id="ARBA00023177"/>
    </source>
</evidence>
<gene>
    <name evidence="17" type="ORF">HICCMSTLAB_LOCUS6464</name>
</gene>
<keyword evidence="13" id="KW-0449">Lipoprotein</keyword>
<dbReference type="GO" id="GO:0031410">
    <property type="term" value="C:cytoplasmic vesicle"/>
    <property type="evidence" value="ECO:0007669"/>
    <property type="project" value="UniProtKB-KW"/>
</dbReference>
<dbReference type="AlphaFoldDB" id="A0A8J2HF74"/>
<keyword evidence="18" id="KW-1185">Reference proteome</keyword>
<dbReference type="InterPro" id="IPR029020">
    <property type="entry name" value="Ammonium/urea_transptr"/>
</dbReference>
<evidence type="ECO:0000256" key="15">
    <source>
        <dbReference type="RuleBase" id="RU362002"/>
    </source>
</evidence>
<evidence type="ECO:0000256" key="6">
    <source>
        <dbReference type="ARBA" id="ARBA00022448"/>
    </source>
</evidence>
<dbReference type="Gene3D" id="1.10.3430.10">
    <property type="entry name" value="Ammonium transporter AmtB like domains"/>
    <property type="match status" value="1"/>
</dbReference>
<evidence type="ECO:0000256" key="8">
    <source>
        <dbReference type="ARBA" id="ARBA00022692"/>
    </source>
</evidence>
<dbReference type="Gene3D" id="3.10.20.90">
    <property type="entry name" value="Phosphatidylinositol 3-kinase Catalytic Subunit, Chain A, domain 1"/>
    <property type="match status" value="1"/>
</dbReference>
<keyword evidence="8 15" id="KW-0812">Transmembrane</keyword>
<dbReference type="Pfam" id="PF02991">
    <property type="entry name" value="ATG8"/>
    <property type="match status" value="1"/>
</dbReference>
<keyword evidence="10" id="KW-0072">Autophagy</keyword>
<dbReference type="InterPro" id="IPR029071">
    <property type="entry name" value="Ubiquitin-like_domsf"/>
</dbReference>
<dbReference type="FunFam" id="3.10.20.90:FF:000037">
    <property type="entry name" value="Gamma-aminobutyric acid receptor-associated protein-like 1"/>
    <property type="match status" value="1"/>
</dbReference>
<dbReference type="InterPro" id="IPR004241">
    <property type="entry name" value="Atg8-like"/>
</dbReference>
<comment type="similarity">
    <text evidence="4 15">Belongs to the ammonia transporter channel (TC 1.A.11.2) family.</text>
</comment>
<evidence type="ECO:0000256" key="11">
    <source>
        <dbReference type="ARBA" id="ARBA00023136"/>
    </source>
</evidence>
<dbReference type="NCBIfam" id="TIGR00836">
    <property type="entry name" value="amt"/>
    <property type="match status" value="1"/>
</dbReference>
<dbReference type="SUPFAM" id="SSF111352">
    <property type="entry name" value="Ammonium transporter"/>
    <property type="match status" value="1"/>
</dbReference>
<comment type="subcellular location">
    <subcellularLocation>
        <location evidence="15">Cell membrane</location>
        <topology evidence="15">Multi-pass membrane protein</topology>
    </subcellularLocation>
    <subcellularLocation>
        <location evidence="3">Cytoplasmic vesicle</location>
        <location evidence="3">Autophagosome</location>
    </subcellularLocation>
    <subcellularLocation>
        <location evidence="2">Endomembrane system</location>
    </subcellularLocation>
    <subcellularLocation>
        <location evidence="1">Membrane</location>
        <topology evidence="1">Multi-pass membrane protein</topology>
    </subcellularLocation>
</comment>
<keyword evidence="9 15" id="KW-1133">Transmembrane helix</keyword>
<feature type="transmembrane region" description="Helical" evidence="15">
    <location>
        <begin position="277"/>
        <end position="294"/>
    </location>
</feature>
<dbReference type="Pfam" id="PF00909">
    <property type="entry name" value="Ammonium_transp"/>
    <property type="match status" value="1"/>
</dbReference>
<evidence type="ECO:0000313" key="17">
    <source>
        <dbReference type="EMBL" id="CAG5092945.1"/>
    </source>
</evidence>
<evidence type="ECO:0000256" key="13">
    <source>
        <dbReference type="ARBA" id="ARBA00023288"/>
    </source>
</evidence>
<dbReference type="PANTHER" id="PTHR11730">
    <property type="entry name" value="AMMONIUM TRANSPORTER"/>
    <property type="match status" value="1"/>
</dbReference>
<dbReference type="FunFam" id="1.10.3430.10:FF:000008">
    <property type="entry name" value="Ammonium transporter"/>
    <property type="match status" value="1"/>
</dbReference>
<dbReference type="EMBL" id="CAJNRD030001120">
    <property type="protein sequence ID" value="CAG5092945.1"/>
    <property type="molecule type" value="Genomic_DNA"/>
</dbReference>
<feature type="domain" description="Ammonium transporter AmtB-like" evidence="16">
    <location>
        <begin position="123"/>
        <end position="521"/>
    </location>
</feature>
<evidence type="ECO:0000256" key="1">
    <source>
        <dbReference type="ARBA" id="ARBA00004141"/>
    </source>
</evidence>
<protein>
    <recommendedName>
        <fullName evidence="15">Ammonium transporter</fullName>
    </recommendedName>
</protein>
<evidence type="ECO:0000256" key="14">
    <source>
        <dbReference type="ARBA" id="ARBA00023329"/>
    </source>
</evidence>
<keyword evidence="7" id="KW-0963">Cytoplasm</keyword>
<dbReference type="GO" id="GO:0005776">
    <property type="term" value="C:autophagosome"/>
    <property type="evidence" value="ECO:0007669"/>
    <property type="project" value="UniProtKB-SubCell"/>
</dbReference>
<keyword evidence="11 15" id="KW-0472">Membrane</keyword>
<dbReference type="GO" id="GO:0097272">
    <property type="term" value="P:ammonium homeostasis"/>
    <property type="evidence" value="ECO:0007669"/>
    <property type="project" value="TreeGrafter"/>
</dbReference>
<evidence type="ECO:0000256" key="7">
    <source>
        <dbReference type="ARBA" id="ARBA00022490"/>
    </source>
</evidence>
<feature type="transmembrane region" description="Helical" evidence="15">
    <location>
        <begin position="159"/>
        <end position="183"/>
    </location>
</feature>
<organism evidence="17 18">
    <name type="scientific">Cotesia congregata</name>
    <name type="common">Parasitoid wasp</name>
    <name type="synonym">Apanteles congregatus</name>
    <dbReference type="NCBI Taxonomy" id="51543"/>
    <lineage>
        <taxon>Eukaryota</taxon>
        <taxon>Metazoa</taxon>
        <taxon>Ecdysozoa</taxon>
        <taxon>Arthropoda</taxon>
        <taxon>Hexapoda</taxon>
        <taxon>Insecta</taxon>
        <taxon>Pterygota</taxon>
        <taxon>Neoptera</taxon>
        <taxon>Endopterygota</taxon>
        <taxon>Hymenoptera</taxon>
        <taxon>Apocrita</taxon>
        <taxon>Ichneumonoidea</taxon>
        <taxon>Braconidae</taxon>
        <taxon>Microgastrinae</taxon>
        <taxon>Cotesia</taxon>
    </lineage>
</organism>
<feature type="transmembrane region" description="Helical" evidence="15">
    <location>
        <begin position="237"/>
        <end position="257"/>
    </location>
</feature>
<feature type="transmembrane region" description="Helical" evidence="15">
    <location>
        <begin position="306"/>
        <end position="325"/>
    </location>
</feature>
<comment type="similarity">
    <text evidence="5">Belongs to the ATG8 family.</text>
</comment>
<evidence type="ECO:0000256" key="5">
    <source>
        <dbReference type="ARBA" id="ARBA00007293"/>
    </source>
</evidence>
<feature type="transmembrane region" description="Helical" evidence="15">
    <location>
        <begin position="431"/>
        <end position="449"/>
    </location>
</feature>
<dbReference type="InterPro" id="IPR024041">
    <property type="entry name" value="NH4_transpt_AmtB-like_dom"/>
</dbReference>
<feature type="transmembrane region" description="Helical" evidence="15">
    <location>
        <begin position="402"/>
        <end position="419"/>
    </location>
</feature>
<feature type="transmembrane region" description="Helical" evidence="15">
    <location>
        <begin position="379"/>
        <end position="396"/>
    </location>
</feature>
<evidence type="ECO:0000313" key="18">
    <source>
        <dbReference type="Proteomes" id="UP000786811"/>
    </source>
</evidence>
<feature type="transmembrane region" description="Helical" evidence="15">
    <location>
        <begin position="345"/>
        <end position="367"/>
    </location>
</feature>
<accession>A0A8J2HF74</accession>
<proteinExistence type="inferred from homology"/>
<dbReference type="OrthoDB" id="534912at2759"/>
<dbReference type="GO" id="GO:0008519">
    <property type="term" value="F:ammonium channel activity"/>
    <property type="evidence" value="ECO:0007669"/>
    <property type="project" value="InterPro"/>
</dbReference>
<comment type="caution">
    <text evidence="17">The sequence shown here is derived from an EMBL/GenBank/DDBJ whole genome shotgun (WGS) entry which is preliminary data.</text>
</comment>
<evidence type="ECO:0000259" key="16">
    <source>
        <dbReference type="Pfam" id="PF00909"/>
    </source>
</evidence>
<evidence type="ECO:0000256" key="10">
    <source>
        <dbReference type="ARBA" id="ARBA00023006"/>
    </source>
</evidence>
<evidence type="ECO:0000256" key="3">
    <source>
        <dbReference type="ARBA" id="ARBA00004419"/>
    </source>
</evidence>
<keyword evidence="14" id="KW-0968">Cytoplasmic vesicle</keyword>
<feature type="transmembrane region" description="Helical" evidence="15">
    <location>
        <begin position="203"/>
        <end position="225"/>
    </location>
</feature>
<feature type="transmembrane region" description="Helical" evidence="15">
    <location>
        <begin position="469"/>
        <end position="498"/>
    </location>
</feature>
<dbReference type="Proteomes" id="UP000786811">
    <property type="component" value="Unassembled WGS sequence"/>
</dbReference>
<dbReference type="PANTHER" id="PTHR11730:SF58">
    <property type="entry name" value="AMMONIUM TRANSPORTER"/>
    <property type="match status" value="1"/>
</dbReference>
<reference evidence="17" key="1">
    <citation type="submission" date="2021-04" db="EMBL/GenBank/DDBJ databases">
        <authorList>
            <person name="Chebbi M.A.C M."/>
        </authorList>
    </citation>
    <scope>NUCLEOTIDE SEQUENCE</scope>
</reference>
<name>A0A8J2HF74_COTCN</name>
<dbReference type="InterPro" id="IPR001905">
    <property type="entry name" value="Ammonium_transpt"/>
</dbReference>
<keyword evidence="6 15" id="KW-0813">Transport</keyword>
<keyword evidence="12 15" id="KW-0924">Ammonia transport</keyword>
<evidence type="ECO:0000256" key="9">
    <source>
        <dbReference type="ARBA" id="ARBA00022989"/>
    </source>
</evidence>
<evidence type="ECO:0000256" key="2">
    <source>
        <dbReference type="ARBA" id="ARBA00004308"/>
    </source>
</evidence>
<evidence type="ECO:0000256" key="4">
    <source>
        <dbReference type="ARBA" id="ARBA00005887"/>
    </source>
</evidence>
<sequence length="625" mass="68865">MKFQYKEEHPFEKRKAEGEKIRRKYPDRVPVIVEKAPKAKISDLDKQKYLVPSDLTVGQFYFLIRKRIHLRPEDALFFFVNNIIPPTSATMGSLYQEHHEEDCFLYIAYSDENFNIGKEDSTWIVSNSFIIFTMQTGFGMLESGCVSLKNEVNIMMKNVVDISLGGLTYWIFGFAMSFGYGPPTNQFIGTSGFFIDPTVDDQFMGPICAAFIFQLSFATTSTTIVSGAMAERCNFKAYCLFSFLNTIVYCIPAGWVWGDHGFLHNLGAVDIAGSGPVHLVGGISALACAIMLGPRLGRYDYGLDPLPLGSPVNAILGLFVLWWGWLAFNSGSTYGVTDDKWKYSARAAVSTVMASIGGGLVGLFFSLNSSQGIDILSQINGILGALVAVTGGCFLYRAWEAIIVGGVGGFITCFTMPLFDKLRIDDPVGASATHGITGMWGVIAIGLFADNPWPLTTTSGRSGLFKGGGWYLLGIQSFTVLCLATWSFFSSITLLWIVDKIIPLRMSMREELLGADLVEHKIKHSKIGVSRAMSALRPFTGEKKLTDILDIGVNPGHDFFVNNYRKSKRMNNFIKIMARKKSNRSPLAVNNINQTPVINTLAWVLLKVTHCDTSVGSPGSLLKKT</sequence>
<dbReference type="GO" id="GO:0006914">
    <property type="term" value="P:autophagy"/>
    <property type="evidence" value="ECO:0007669"/>
    <property type="project" value="UniProtKB-KW"/>
</dbReference>